<evidence type="ECO:0000256" key="6">
    <source>
        <dbReference type="ARBA" id="ARBA00023136"/>
    </source>
</evidence>
<proteinExistence type="inferred from homology"/>
<dbReference type="PANTHER" id="PTHR30221">
    <property type="entry name" value="SMALL-CONDUCTANCE MECHANOSENSITIVE CHANNEL"/>
    <property type="match status" value="1"/>
</dbReference>
<keyword evidence="5 7" id="KW-1133">Transmembrane helix</keyword>
<comment type="subcellular location">
    <subcellularLocation>
        <location evidence="1">Cell membrane</location>
        <topology evidence="1">Multi-pass membrane protein</topology>
    </subcellularLocation>
</comment>
<dbReference type="Gene3D" id="2.30.30.60">
    <property type="match status" value="1"/>
</dbReference>
<evidence type="ECO:0000256" key="5">
    <source>
        <dbReference type="ARBA" id="ARBA00022989"/>
    </source>
</evidence>
<dbReference type="InterPro" id="IPR023408">
    <property type="entry name" value="MscS_beta-dom_sf"/>
</dbReference>
<dbReference type="EMBL" id="LGGX01000003">
    <property type="protein sequence ID" value="KUK87673.1"/>
    <property type="molecule type" value="Genomic_DNA"/>
</dbReference>
<name>A0A101I3Q5_UNCT6</name>
<organism evidence="10 11">
    <name type="scientific">candidate division TA06 bacterium 34_109</name>
    <dbReference type="NCBI Taxonomy" id="1635277"/>
    <lineage>
        <taxon>Bacteria</taxon>
        <taxon>Bacteria division TA06</taxon>
    </lineage>
</organism>
<feature type="domain" description="Mechanosensitive ion channel MscS C-terminal" evidence="9">
    <location>
        <begin position="241"/>
        <end position="325"/>
    </location>
</feature>
<reference evidence="11" key="1">
    <citation type="journal article" date="2015" name="MBio">
        <title>Genome-Resolved Metagenomic Analysis Reveals Roles for Candidate Phyla and Other Microbial Community Members in Biogeochemical Transformations in Oil Reservoirs.</title>
        <authorList>
            <person name="Hu P."/>
            <person name="Tom L."/>
            <person name="Singh A."/>
            <person name="Thomas B.C."/>
            <person name="Baker B.J."/>
            <person name="Piceno Y.M."/>
            <person name="Andersen G.L."/>
            <person name="Banfield J.F."/>
        </authorList>
    </citation>
    <scope>NUCLEOTIDE SEQUENCE [LARGE SCALE GENOMIC DNA]</scope>
</reference>
<sequence length="336" mass="38649">MDKIIFDNKLSSYLLFLLFILISTSITLFLLIFFKGKKSNTIRRFFLFYILLIYSISFHISLIFFTKYTQVYNIVLNLTKILYVFTFTFLFVSLMNFLIERIYRDELLKQRVNLSLQIESLLKKTVLIFSLIVALTVTLSILGVNVISLITGLGIGSAAIALTAQDLLSNLIGGMTIFFSKILNVGDLVEINGEVGYIVSIGLRTTKLKRYDNKIVVFPNSIVAKSKIINHMENDIVKISYVLQLEYKTPVETIKKAADIVTKILNDDERIKEKNSINVGFYKFDQYSLNLYVNFAVNKNRDIGAIKEDFHYLVKYNFDREGINFAFPTQTVELKK</sequence>
<dbReference type="GO" id="GO:0008381">
    <property type="term" value="F:mechanosensitive monoatomic ion channel activity"/>
    <property type="evidence" value="ECO:0007669"/>
    <property type="project" value="InterPro"/>
</dbReference>
<keyword evidence="6 7" id="KW-0472">Membrane</keyword>
<dbReference type="InterPro" id="IPR010920">
    <property type="entry name" value="LSM_dom_sf"/>
</dbReference>
<evidence type="ECO:0000256" key="1">
    <source>
        <dbReference type="ARBA" id="ARBA00004651"/>
    </source>
</evidence>
<feature type="transmembrane region" description="Helical" evidence="7">
    <location>
        <begin position="120"/>
        <end position="141"/>
    </location>
</feature>
<dbReference type="Proteomes" id="UP000053467">
    <property type="component" value="Unassembled WGS sequence"/>
</dbReference>
<comment type="caution">
    <text evidence="10">The sequence shown here is derived from an EMBL/GenBank/DDBJ whole genome shotgun (WGS) entry which is preliminary data.</text>
</comment>
<feature type="transmembrane region" description="Helical" evidence="7">
    <location>
        <begin position="46"/>
        <end position="69"/>
    </location>
</feature>
<dbReference type="GO" id="GO:0005886">
    <property type="term" value="C:plasma membrane"/>
    <property type="evidence" value="ECO:0007669"/>
    <property type="project" value="UniProtKB-SubCell"/>
</dbReference>
<feature type="transmembrane region" description="Helical" evidence="7">
    <location>
        <begin position="12"/>
        <end position="34"/>
    </location>
</feature>
<keyword evidence="3" id="KW-1003">Cell membrane</keyword>
<dbReference type="AlphaFoldDB" id="A0A101I3Q5"/>
<dbReference type="Pfam" id="PF00924">
    <property type="entry name" value="MS_channel_2nd"/>
    <property type="match status" value="1"/>
</dbReference>
<dbReference type="Pfam" id="PF21082">
    <property type="entry name" value="MS_channel_3rd"/>
    <property type="match status" value="1"/>
</dbReference>
<dbReference type="Gene3D" id="3.30.70.100">
    <property type="match status" value="1"/>
</dbReference>
<dbReference type="InterPro" id="IPR011014">
    <property type="entry name" value="MscS_channel_TM-2"/>
</dbReference>
<dbReference type="InterPro" id="IPR011066">
    <property type="entry name" value="MscS_channel_C_sf"/>
</dbReference>
<protein>
    <submittedName>
        <fullName evidence="10">MscS Mechanosensitive ion channel</fullName>
    </submittedName>
</protein>
<dbReference type="SUPFAM" id="SSF50182">
    <property type="entry name" value="Sm-like ribonucleoproteins"/>
    <property type="match status" value="1"/>
</dbReference>
<evidence type="ECO:0000259" key="9">
    <source>
        <dbReference type="Pfam" id="PF21082"/>
    </source>
</evidence>
<dbReference type="Gene3D" id="1.10.287.1260">
    <property type="match status" value="1"/>
</dbReference>
<evidence type="ECO:0000313" key="11">
    <source>
        <dbReference type="Proteomes" id="UP000053467"/>
    </source>
</evidence>
<dbReference type="SUPFAM" id="SSF82689">
    <property type="entry name" value="Mechanosensitive channel protein MscS (YggB), C-terminal domain"/>
    <property type="match status" value="1"/>
</dbReference>
<evidence type="ECO:0000256" key="3">
    <source>
        <dbReference type="ARBA" id="ARBA00022475"/>
    </source>
</evidence>
<evidence type="ECO:0000256" key="2">
    <source>
        <dbReference type="ARBA" id="ARBA00008017"/>
    </source>
</evidence>
<evidence type="ECO:0000313" key="10">
    <source>
        <dbReference type="EMBL" id="KUK87673.1"/>
    </source>
</evidence>
<evidence type="ECO:0000259" key="8">
    <source>
        <dbReference type="Pfam" id="PF00924"/>
    </source>
</evidence>
<feature type="transmembrane region" description="Helical" evidence="7">
    <location>
        <begin position="81"/>
        <end position="99"/>
    </location>
</feature>
<dbReference type="InterPro" id="IPR006685">
    <property type="entry name" value="MscS_channel_2nd"/>
</dbReference>
<comment type="similarity">
    <text evidence="2">Belongs to the MscS (TC 1.A.23) family.</text>
</comment>
<dbReference type="InterPro" id="IPR045275">
    <property type="entry name" value="MscS_archaea/bacteria_type"/>
</dbReference>
<evidence type="ECO:0000256" key="7">
    <source>
        <dbReference type="SAM" id="Phobius"/>
    </source>
</evidence>
<dbReference type="SUPFAM" id="SSF82861">
    <property type="entry name" value="Mechanosensitive channel protein MscS (YggB), transmembrane region"/>
    <property type="match status" value="1"/>
</dbReference>
<evidence type="ECO:0000256" key="4">
    <source>
        <dbReference type="ARBA" id="ARBA00022692"/>
    </source>
</evidence>
<keyword evidence="4 7" id="KW-0812">Transmembrane</keyword>
<gene>
    <name evidence="10" type="ORF">XE03_0564</name>
</gene>
<accession>A0A101I3Q5</accession>
<dbReference type="PANTHER" id="PTHR30221:SF1">
    <property type="entry name" value="SMALL-CONDUCTANCE MECHANOSENSITIVE CHANNEL"/>
    <property type="match status" value="1"/>
</dbReference>
<feature type="domain" description="Mechanosensitive ion channel MscS" evidence="8">
    <location>
        <begin position="166"/>
        <end position="231"/>
    </location>
</feature>
<dbReference type="InterPro" id="IPR049278">
    <property type="entry name" value="MS_channel_C"/>
</dbReference>